<keyword evidence="2" id="KW-1185">Reference proteome</keyword>
<proteinExistence type="predicted"/>
<reference evidence="1" key="1">
    <citation type="submission" date="2022-07" db="EMBL/GenBank/DDBJ databases">
        <title>Phylogenomic reconstructions and comparative analyses of Kickxellomycotina fungi.</title>
        <authorList>
            <person name="Reynolds N.K."/>
            <person name="Stajich J.E."/>
            <person name="Barry K."/>
            <person name="Grigoriev I.V."/>
            <person name="Crous P."/>
            <person name="Smith M.E."/>
        </authorList>
    </citation>
    <scope>NUCLEOTIDE SEQUENCE</scope>
    <source>
        <strain evidence="1">BCRC 34780</strain>
    </source>
</reference>
<dbReference type="Proteomes" id="UP001140087">
    <property type="component" value="Unassembled WGS sequence"/>
</dbReference>
<evidence type="ECO:0000313" key="1">
    <source>
        <dbReference type="EMBL" id="KAJ2802446.1"/>
    </source>
</evidence>
<gene>
    <name evidence="1" type="ORF">H4R21_002417</name>
</gene>
<dbReference type="EMBL" id="JANBUN010000619">
    <property type="protein sequence ID" value="KAJ2802446.1"/>
    <property type="molecule type" value="Genomic_DNA"/>
</dbReference>
<evidence type="ECO:0000313" key="2">
    <source>
        <dbReference type="Proteomes" id="UP001140087"/>
    </source>
</evidence>
<protein>
    <submittedName>
        <fullName evidence="1">Uncharacterized protein</fullName>
    </submittedName>
</protein>
<accession>A0ACC1L818</accession>
<organism evidence="1 2">
    <name type="scientific">Coemansia helicoidea</name>
    <dbReference type="NCBI Taxonomy" id="1286919"/>
    <lineage>
        <taxon>Eukaryota</taxon>
        <taxon>Fungi</taxon>
        <taxon>Fungi incertae sedis</taxon>
        <taxon>Zoopagomycota</taxon>
        <taxon>Kickxellomycotina</taxon>
        <taxon>Kickxellomycetes</taxon>
        <taxon>Kickxellales</taxon>
        <taxon>Kickxellaceae</taxon>
        <taxon>Coemansia</taxon>
    </lineage>
</organism>
<sequence>MADDAEPRADAACGGDVSSTEQRPPSAAAAETQGATLKQVYGMLCWLLVDDNSKAWRKDHREACRTAIAQCPHLAGADAAQLQATMDRIGVERQQILDAHGGQADAVPRDTRLFDGGPLFVIVDNALAGRAAQMPPADLGAALRVHAMGPGPAHAAGGAVRRPDDSRRTARGSPYAALAERARRLTPEEVRQMRDELHIRRDIALRDARLMADWTAMKRRELELQEARIRRFIKAHEDGTVRDADIGFDEFMSWMEAAQP</sequence>
<comment type="caution">
    <text evidence="1">The sequence shown here is derived from an EMBL/GenBank/DDBJ whole genome shotgun (WGS) entry which is preliminary data.</text>
</comment>
<name>A0ACC1L818_9FUNG</name>